<proteinExistence type="predicted"/>
<evidence type="ECO:0000256" key="2">
    <source>
        <dbReference type="ARBA" id="ARBA00023136"/>
    </source>
</evidence>
<reference evidence="6 7" key="1">
    <citation type="journal article" date="2022" name="G3 (Bethesda)">
        <title>Whole-genome sequence and methylome profiling of the almond [Prunus dulcis (Mill.) D.A. Webb] cultivar 'Nonpareil'.</title>
        <authorList>
            <person name="D'Amico-Willman K.M."/>
            <person name="Ouma W.Z."/>
            <person name="Meulia T."/>
            <person name="Sideli G.M."/>
            <person name="Gradziel T.M."/>
            <person name="Fresnedo-Ramirez J."/>
        </authorList>
    </citation>
    <scope>NUCLEOTIDE SEQUENCE [LARGE SCALE GENOMIC DNA]</scope>
    <source>
        <strain evidence="6">Clone GOH B32 T37-40</strain>
    </source>
</reference>
<feature type="compositionally biased region" description="Low complexity" evidence="3">
    <location>
        <begin position="90"/>
        <end position="101"/>
    </location>
</feature>
<dbReference type="Pfam" id="PF19055">
    <property type="entry name" value="ABC2_membrane_7"/>
    <property type="match status" value="1"/>
</dbReference>
<evidence type="ECO:0000313" key="7">
    <source>
        <dbReference type="Proteomes" id="UP001054821"/>
    </source>
</evidence>
<accession>A0AAD4WMB8</accession>
<evidence type="ECO:0000313" key="6">
    <source>
        <dbReference type="EMBL" id="KAI5346143.1"/>
    </source>
</evidence>
<dbReference type="InterPro" id="IPR043926">
    <property type="entry name" value="ABCG_dom"/>
</dbReference>
<protein>
    <recommendedName>
        <fullName evidence="5">ABC transporter family G domain-containing protein</fullName>
    </recommendedName>
</protein>
<evidence type="ECO:0000256" key="4">
    <source>
        <dbReference type="SAM" id="SignalP"/>
    </source>
</evidence>
<feature type="domain" description="ABC transporter family G" evidence="5">
    <location>
        <begin position="123"/>
        <end position="169"/>
    </location>
</feature>
<name>A0AAD4WMB8_PRUDU</name>
<dbReference type="Proteomes" id="UP001054821">
    <property type="component" value="Chromosome 2"/>
</dbReference>
<evidence type="ECO:0000256" key="3">
    <source>
        <dbReference type="SAM" id="MobiDB-lite"/>
    </source>
</evidence>
<feature type="region of interest" description="Disordered" evidence="3">
    <location>
        <begin position="85"/>
        <end position="109"/>
    </location>
</feature>
<comment type="caution">
    <text evidence="6">The sequence shown here is derived from an EMBL/GenBank/DDBJ whole genome shotgun (WGS) entry which is preliminary data.</text>
</comment>
<evidence type="ECO:0000256" key="1">
    <source>
        <dbReference type="ARBA" id="ARBA00022448"/>
    </source>
</evidence>
<organism evidence="6 7">
    <name type="scientific">Prunus dulcis</name>
    <name type="common">Almond</name>
    <name type="synonym">Amygdalus dulcis</name>
    <dbReference type="NCBI Taxonomy" id="3755"/>
    <lineage>
        <taxon>Eukaryota</taxon>
        <taxon>Viridiplantae</taxon>
        <taxon>Streptophyta</taxon>
        <taxon>Embryophyta</taxon>
        <taxon>Tracheophyta</taxon>
        <taxon>Spermatophyta</taxon>
        <taxon>Magnoliopsida</taxon>
        <taxon>eudicotyledons</taxon>
        <taxon>Gunneridae</taxon>
        <taxon>Pentapetalae</taxon>
        <taxon>rosids</taxon>
        <taxon>fabids</taxon>
        <taxon>Rosales</taxon>
        <taxon>Rosaceae</taxon>
        <taxon>Amygdaloideae</taxon>
        <taxon>Amygdaleae</taxon>
        <taxon>Prunus</taxon>
    </lineage>
</organism>
<dbReference type="EMBL" id="JAJFAZ020000002">
    <property type="protein sequence ID" value="KAI5346143.1"/>
    <property type="molecule type" value="Genomic_DNA"/>
</dbReference>
<keyword evidence="2" id="KW-0472">Membrane</keyword>
<feature type="signal peptide" evidence="4">
    <location>
        <begin position="1"/>
        <end position="17"/>
    </location>
</feature>
<keyword evidence="1" id="KW-0813">Transport</keyword>
<keyword evidence="4" id="KW-0732">Signal</keyword>
<dbReference type="GO" id="GO:0140359">
    <property type="term" value="F:ABC-type transporter activity"/>
    <property type="evidence" value="ECO:0007669"/>
    <property type="project" value="InterPro"/>
</dbReference>
<dbReference type="AlphaFoldDB" id="A0AAD4WMB8"/>
<gene>
    <name evidence="6" type="ORF">L3X38_014022</name>
</gene>
<evidence type="ECO:0000259" key="5">
    <source>
        <dbReference type="Pfam" id="PF19055"/>
    </source>
</evidence>
<feature type="chain" id="PRO_5041949572" description="ABC transporter family G domain-containing protein" evidence="4">
    <location>
        <begin position="18"/>
        <end position="184"/>
    </location>
</feature>
<sequence>MGFLLAFNLPLWLSCHRSPPLLLIPTGKNNIWKVYNVMDDKLLDLQLQGLLLLLVRVHDVKEEELKLIFQFSRASASVCAWIAQKKPQRQRQTPATTQKKPPASPIPVDTTSVSKRLQQELMSLMSSVLLPVVMTLIATRPQDSEFLKILGKFCYPRWALEAFVIANAESRAVAFFCMVTFQKK</sequence>
<keyword evidence="7" id="KW-1185">Reference proteome</keyword>